<accession>A0AAE9GBI8</accession>
<reference evidence="1 2" key="1">
    <citation type="submission" date="2022-02" db="EMBL/GenBank/DDBJ databases">
        <authorList>
            <person name="Tian F."/>
            <person name="Li J."/>
            <person name="Li F."/>
            <person name="Tong Y."/>
        </authorList>
    </citation>
    <scope>NUCLEOTIDE SEQUENCE [LARGE SCALE GENOMIC DNA]</scope>
</reference>
<dbReference type="EMBL" id="OM638103">
    <property type="protein sequence ID" value="UNY47011.1"/>
    <property type="molecule type" value="Genomic_DNA"/>
</dbReference>
<organism evidence="1 2">
    <name type="scientific">Cronobacter phage LPCS28</name>
    <dbReference type="NCBI Taxonomy" id="2924885"/>
    <lineage>
        <taxon>Viruses</taxon>
        <taxon>Duplodnaviria</taxon>
        <taxon>Heunggongvirae</taxon>
        <taxon>Uroviricota</taxon>
        <taxon>Caudoviricetes</taxon>
        <taxon>Pantevenvirales</taxon>
        <taxon>Straboviridae</taxon>
        <taxon>Nanhuvirus</taxon>
        <taxon>Nanhuvirus LPCS28</taxon>
    </lineage>
</organism>
<evidence type="ECO:0000313" key="1">
    <source>
        <dbReference type="EMBL" id="UNY47011.1"/>
    </source>
</evidence>
<proteinExistence type="predicted"/>
<evidence type="ECO:0000313" key="2">
    <source>
        <dbReference type="Proteomes" id="UP000832072"/>
    </source>
</evidence>
<dbReference type="Proteomes" id="UP000832072">
    <property type="component" value="Segment"/>
</dbReference>
<sequence>MNEFESKSLNEMEQAIRESSLTKTMGDELIKMGQKRAQKVLSKNKREIQRLEKLSHEALAYGNAESYKYAVDKIRRIIGKPVDDEILEKLWITSREQILNLIHAGTEAEKQLKG</sequence>
<dbReference type="InterPro" id="IPR022558">
    <property type="entry name" value="DUF2654"/>
</dbReference>
<keyword evidence="2" id="KW-1185">Reference proteome</keyword>
<dbReference type="Pfam" id="PF10849">
    <property type="entry name" value="DUF2654"/>
    <property type="match status" value="1"/>
</dbReference>
<gene>
    <name evidence="1" type="ORF">EHEKIMEA_00129</name>
</gene>
<protein>
    <submittedName>
        <fullName evidence="1">Uncharacterized protein</fullName>
    </submittedName>
</protein>
<name>A0AAE9GBI8_9CAUD</name>